<keyword evidence="4" id="KW-1185">Reference proteome</keyword>
<name>A0ABP6V268_9ACTN</name>
<evidence type="ECO:0000313" key="3">
    <source>
        <dbReference type="EMBL" id="GAA3527427.1"/>
    </source>
</evidence>
<protein>
    <submittedName>
        <fullName evidence="3">DNA polymerase Y family protein</fullName>
    </submittedName>
</protein>
<dbReference type="PANTHER" id="PTHR35369">
    <property type="entry name" value="BLR3025 PROTEIN-RELATED"/>
    <property type="match status" value="1"/>
</dbReference>
<reference evidence="4" key="1">
    <citation type="journal article" date="2019" name="Int. J. Syst. Evol. Microbiol.">
        <title>The Global Catalogue of Microorganisms (GCM) 10K type strain sequencing project: providing services to taxonomists for standard genome sequencing and annotation.</title>
        <authorList>
            <consortium name="The Broad Institute Genomics Platform"/>
            <consortium name="The Broad Institute Genome Sequencing Center for Infectious Disease"/>
            <person name="Wu L."/>
            <person name="Ma J."/>
        </authorList>
    </citation>
    <scope>NUCLEOTIDE SEQUENCE [LARGE SCALE GENOMIC DNA]</scope>
    <source>
        <strain evidence="4">JCM 17460</strain>
    </source>
</reference>
<accession>A0ABP6V268</accession>
<dbReference type="Proteomes" id="UP001500301">
    <property type="component" value="Unassembled WGS sequence"/>
</dbReference>
<keyword evidence="1" id="KW-0227">DNA damage</keyword>
<gene>
    <name evidence="3" type="ORF">GCM10022263_15120</name>
</gene>
<feature type="domain" description="UmuC" evidence="2">
    <location>
        <begin position="38"/>
        <end position="194"/>
    </location>
</feature>
<evidence type="ECO:0000256" key="1">
    <source>
        <dbReference type="ARBA" id="ARBA00022763"/>
    </source>
</evidence>
<dbReference type="PROSITE" id="PS50173">
    <property type="entry name" value="UMUC"/>
    <property type="match status" value="1"/>
</dbReference>
<comment type="caution">
    <text evidence="3">The sequence shown here is derived from an EMBL/GenBank/DDBJ whole genome shotgun (WGS) entry which is preliminary data.</text>
</comment>
<dbReference type="Pfam" id="PF00817">
    <property type="entry name" value="IMS"/>
    <property type="match status" value="1"/>
</dbReference>
<dbReference type="PANTHER" id="PTHR35369:SF2">
    <property type="entry name" value="BLR3025 PROTEIN"/>
    <property type="match status" value="1"/>
</dbReference>
<evidence type="ECO:0000313" key="4">
    <source>
        <dbReference type="Proteomes" id="UP001500301"/>
    </source>
</evidence>
<dbReference type="EMBL" id="BAABBB010000008">
    <property type="protein sequence ID" value="GAA3527427.1"/>
    <property type="molecule type" value="Genomic_DNA"/>
</dbReference>
<dbReference type="InterPro" id="IPR001126">
    <property type="entry name" value="UmuC"/>
</dbReference>
<organism evidence="3 4">
    <name type="scientific">Nocardioides daeguensis</name>
    <dbReference type="NCBI Taxonomy" id="908359"/>
    <lineage>
        <taxon>Bacteria</taxon>
        <taxon>Bacillati</taxon>
        <taxon>Actinomycetota</taxon>
        <taxon>Actinomycetes</taxon>
        <taxon>Propionibacteriales</taxon>
        <taxon>Nocardioidaceae</taxon>
        <taxon>Nocardioides</taxon>
    </lineage>
</organism>
<proteinExistence type="predicted"/>
<dbReference type="CDD" id="cd03468">
    <property type="entry name" value="PolY_like"/>
    <property type="match status" value="1"/>
</dbReference>
<sequence>MAGRTMVLWCPDWSVTAALLERADALPDGAEATDVAAPAVVLANNKVVVCNAAARAEGVRRGHRRRDAQARCPEVVLLDANPDRDARWFEPVLAAVEAVRPGVAPLRPGLLAVPAPGRFFARRGLDGEEAAAAVLAEHLVRAGVWDSRFGAADDLYTAERAARQAPPQACLSIASGASAEFLRGLPVTVLADDGPEGAELADLLRRLGLVLLADFARLGAGEVANRFGGYGSDVWRRVQGREVTRLASRTPPPELACAISFEPPLDSAEAVTFSVRTTAERFIAGLAERQLVATSVRIEAEFEEGVSARTWLHPRCFGSRDLVDRVHWQLQAGMASSGLRSRKTTGETITSAVTLVRFLPDVVEPAGDHADGLWGGGAEEQVVRGVARVQAMVGYDAVRVPVLQGGRGAADRQALVPWGERPVGLRPVDRPWPGRIPGPAPSRVFAVPLEAEVVDEASVAVAVTPRGLVTGEPWRIRIGRHWCPLASWAGPWPLDEGWWSASTGQGGSGQGRAARFQVVGVDGRAWLLCWRAPGSWEVEAAYD</sequence>
<dbReference type="InterPro" id="IPR050356">
    <property type="entry name" value="SulA_CellDiv_inhibitor"/>
</dbReference>
<dbReference type="RefSeq" id="WP_218236613.1">
    <property type="nucleotide sequence ID" value="NZ_BAABBB010000008.1"/>
</dbReference>
<evidence type="ECO:0000259" key="2">
    <source>
        <dbReference type="PROSITE" id="PS50173"/>
    </source>
</evidence>